<proteinExistence type="predicted"/>
<sequence length="156" mass="16914">MHIRRPIDSALSDGMAHVIWSEQLQDQEFMDTYCVGFDEIHIPEGAGENQSYHSHVFGLQDGVEKTPQWASAITGIPAETIRNLAREYALTKPACLMPGYGNQRIGNGEQTVRSMAMLTCMTGNVGIPGGGAVIEHSAPVFPVPKNPHPGSIPTFL</sequence>
<name>A0AAW5C6F2_9FIRM</name>
<comment type="caution">
    <text evidence="1">The sequence shown here is derived from an EMBL/GenBank/DDBJ whole genome shotgun (WGS) entry which is preliminary data.</text>
</comment>
<evidence type="ECO:0000313" key="3">
    <source>
        <dbReference type="Proteomes" id="UP000669239"/>
    </source>
</evidence>
<reference evidence="2 3" key="1">
    <citation type="journal article" date="2020" name="Cell Host Microbe">
        <title>Functional and Genomic Variation between Human-Derived Isolates of Lachnospiraceae Reveals Inter- and Intra-Species Diversity.</title>
        <authorList>
            <person name="Sorbara M.T."/>
            <person name="Littmann E.R."/>
            <person name="Fontana E."/>
            <person name="Moody T.U."/>
            <person name="Kohout C.E."/>
            <person name="Gjonbalaj M."/>
            <person name="Eaton V."/>
            <person name="Seok R."/>
            <person name="Leiner I.M."/>
            <person name="Pamer E.G."/>
        </authorList>
    </citation>
    <scope>NUCLEOTIDE SEQUENCE [LARGE SCALE GENOMIC DNA]</scope>
    <source>
        <strain evidence="2 3">MSK.1.17</strain>
    </source>
</reference>
<gene>
    <name evidence="2" type="ORF">G5B36_01440</name>
    <name evidence="1" type="ORF">L0N08_21840</name>
</gene>
<dbReference type="InterPro" id="IPR050612">
    <property type="entry name" value="Prok_Mopterin_Oxidored"/>
</dbReference>
<dbReference type="Gene3D" id="3.40.228.10">
    <property type="entry name" value="Dimethylsulfoxide Reductase, domain 2"/>
    <property type="match status" value="1"/>
</dbReference>
<dbReference type="GO" id="GO:0030151">
    <property type="term" value="F:molybdenum ion binding"/>
    <property type="evidence" value="ECO:0007669"/>
    <property type="project" value="TreeGrafter"/>
</dbReference>
<dbReference type="SUPFAM" id="SSF53706">
    <property type="entry name" value="Formate dehydrogenase/DMSO reductase, domains 1-3"/>
    <property type="match status" value="1"/>
</dbReference>
<dbReference type="RefSeq" id="WP_165640844.1">
    <property type="nucleotide sequence ID" value="NZ_JAAITT010000002.1"/>
</dbReference>
<keyword evidence="3" id="KW-1185">Reference proteome</keyword>
<reference evidence="2" key="2">
    <citation type="submission" date="2020-02" db="EMBL/GenBank/DDBJ databases">
        <authorList>
            <person name="Littmann E."/>
            <person name="Sorbara M."/>
        </authorList>
    </citation>
    <scope>NUCLEOTIDE SEQUENCE</scope>
    <source>
        <strain evidence="2">MSK.1.17</strain>
    </source>
</reference>
<dbReference type="Proteomes" id="UP000669239">
    <property type="component" value="Unassembled WGS sequence"/>
</dbReference>
<evidence type="ECO:0000313" key="1">
    <source>
        <dbReference type="EMBL" id="MCG4748066.1"/>
    </source>
</evidence>
<dbReference type="GO" id="GO:0009061">
    <property type="term" value="P:anaerobic respiration"/>
    <property type="evidence" value="ECO:0007669"/>
    <property type="project" value="TreeGrafter"/>
</dbReference>
<protein>
    <submittedName>
        <fullName evidence="1">Molybdopterin-dependent oxidoreductase</fullName>
    </submittedName>
</protein>
<dbReference type="AlphaFoldDB" id="A0AAW5C6F2"/>
<evidence type="ECO:0000313" key="4">
    <source>
        <dbReference type="Proteomes" id="UP001299608"/>
    </source>
</evidence>
<dbReference type="PANTHER" id="PTHR43742:SF3">
    <property type="entry name" value="DIMETHYL SULFOXIDE REDUCTASE DMSA"/>
    <property type="match status" value="1"/>
</dbReference>
<organism evidence="1 4">
    <name type="scientific">Enterocloster aldenensis</name>
    <dbReference type="NCBI Taxonomy" id="358742"/>
    <lineage>
        <taxon>Bacteria</taxon>
        <taxon>Bacillati</taxon>
        <taxon>Bacillota</taxon>
        <taxon>Clostridia</taxon>
        <taxon>Lachnospirales</taxon>
        <taxon>Lachnospiraceae</taxon>
        <taxon>Enterocloster</taxon>
    </lineage>
</organism>
<dbReference type="EMBL" id="JAKNGE010000032">
    <property type="protein sequence ID" value="MCG4748066.1"/>
    <property type="molecule type" value="Genomic_DNA"/>
</dbReference>
<dbReference type="PANTHER" id="PTHR43742">
    <property type="entry name" value="TRIMETHYLAMINE-N-OXIDE REDUCTASE"/>
    <property type="match status" value="1"/>
</dbReference>
<dbReference type="GO" id="GO:0009055">
    <property type="term" value="F:electron transfer activity"/>
    <property type="evidence" value="ECO:0007669"/>
    <property type="project" value="TreeGrafter"/>
</dbReference>
<evidence type="ECO:0000313" key="2">
    <source>
        <dbReference type="EMBL" id="NSJ47369.1"/>
    </source>
</evidence>
<dbReference type="Proteomes" id="UP001299608">
    <property type="component" value="Unassembled WGS sequence"/>
</dbReference>
<dbReference type="GO" id="GO:0030288">
    <property type="term" value="C:outer membrane-bounded periplasmic space"/>
    <property type="evidence" value="ECO:0007669"/>
    <property type="project" value="TreeGrafter"/>
</dbReference>
<dbReference type="EMBL" id="JAAITT010000002">
    <property type="protein sequence ID" value="NSJ47369.1"/>
    <property type="molecule type" value="Genomic_DNA"/>
</dbReference>
<accession>A0AAW5C6F2</accession>
<reference evidence="1" key="3">
    <citation type="submission" date="2022-01" db="EMBL/GenBank/DDBJ databases">
        <title>Collection of gut derived symbiotic bacterial strains cultured from healthy donors.</title>
        <authorList>
            <person name="Lin H."/>
            <person name="Kohout C."/>
            <person name="Waligurski E."/>
            <person name="Pamer E.G."/>
        </authorList>
    </citation>
    <scope>NUCLEOTIDE SEQUENCE</scope>
    <source>
        <strain evidence="1">DFI.6.55</strain>
    </source>
</reference>